<dbReference type="STRING" id="33936.AZI98_02060"/>
<evidence type="ECO:0000256" key="12">
    <source>
        <dbReference type="ARBA" id="ARBA00023125"/>
    </source>
</evidence>
<dbReference type="GO" id="GO:0051539">
    <property type="term" value="F:4 iron, 4 sulfur cluster binding"/>
    <property type="evidence" value="ECO:0007669"/>
    <property type="project" value="UniProtKB-KW"/>
</dbReference>
<keyword evidence="12 14" id="KW-0238">DNA-binding</keyword>
<comment type="miscellaneous">
    <text evidence="14">Despite having conserved helicase domains, this subunit does not have helicase activity.</text>
</comment>
<reference evidence="17 18" key="1">
    <citation type="submission" date="2016-04" db="EMBL/GenBank/DDBJ databases">
        <title>Draft genome sequence of Aeribacillus pallidus 8m3 from petroleum reservoir.</title>
        <authorList>
            <person name="Poltaraus A.B."/>
            <person name="Nazina T.N."/>
            <person name="Tourova T.P."/>
            <person name="Malakho S.M."/>
            <person name="Korshunova A.V."/>
            <person name="Sokolova D.S."/>
        </authorList>
    </citation>
    <scope>NUCLEOTIDE SEQUENCE [LARGE SCALE GENOMIC DNA]</scope>
    <source>
        <strain evidence="17 18">8m3</strain>
    </source>
</reference>
<name>A0A161ZWD9_9BACI</name>
<evidence type="ECO:0000313" key="18">
    <source>
        <dbReference type="Proteomes" id="UP000076476"/>
    </source>
</evidence>
<feature type="domain" description="UvrD-like helicase C-terminal" evidence="16">
    <location>
        <begin position="282"/>
        <end position="599"/>
    </location>
</feature>
<dbReference type="PROSITE" id="PS51217">
    <property type="entry name" value="UVRD_HELICASE_CTER"/>
    <property type="match status" value="1"/>
</dbReference>
<dbReference type="Gene3D" id="3.90.320.10">
    <property type="match status" value="1"/>
</dbReference>
<keyword evidence="5 14" id="KW-0227">DNA damage</keyword>
<dbReference type="NCBIfam" id="TIGR02773">
    <property type="entry name" value="addB_Gpos"/>
    <property type="match status" value="1"/>
</dbReference>
<keyword evidence="10 14" id="KW-0408">Iron</keyword>
<comment type="subunit">
    <text evidence="14">Heterodimer of AddA and AddB.</text>
</comment>
<dbReference type="InterPro" id="IPR011604">
    <property type="entry name" value="PDDEXK-like_dom_sf"/>
</dbReference>
<dbReference type="EMBL" id="LWBR01000006">
    <property type="protein sequence ID" value="KZN97757.1"/>
    <property type="molecule type" value="Genomic_DNA"/>
</dbReference>
<comment type="similarity">
    <text evidence="14">Belongs to the helicase family. AddB/RexB type 1 subfamily.</text>
</comment>
<dbReference type="GO" id="GO:0005524">
    <property type="term" value="F:ATP binding"/>
    <property type="evidence" value="ECO:0007669"/>
    <property type="project" value="UniProtKB-UniRule"/>
</dbReference>
<dbReference type="InterPro" id="IPR049035">
    <property type="entry name" value="ADDB_N"/>
</dbReference>
<dbReference type="SUPFAM" id="SSF52540">
    <property type="entry name" value="P-loop containing nucleoside triphosphate hydrolases"/>
    <property type="match status" value="2"/>
</dbReference>
<evidence type="ECO:0000256" key="14">
    <source>
        <dbReference type="HAMAP-Rule" id="MF_01452"/>
    </source>
</evidence>
<gene>
    <name evidence="14" type="primary">addB</name>
    <name evidence="17" type="ORF">AZI98_02060</name>
</gene>
<comment type="function">
    <text evidence="14">The heterodimer acts as both an ATP-dependent DNA helicase and an ATP-dependent, dual-direction single-stranded exonuclease. Recognizes the chi site generating a DNA molecule suitable for the initiation of homologous recombination. The AddB subunit has 5' -&gt; 3' nuclease activity but not helicase activity.</text>
</comment>
<dbReference type="Gene3D" id="6.10.140.1030">
    <property type="match status" value="1"/>
</dbReference>
<keyword evidence="15" id="KW-0175">Coiled coil</keyword>
<comment type="caution">
    <text evidence="17">The sequence shown here is derived from an EMBL/GenBank/DDBJ whole genome shotgun (WGS) entry which is preliminary data.</text>
</comment>
<evidence type="ECO:0000256" key="8">
    <source>
        <dbReference type="ARBA" id="ARBA00022839"/>
    </source>
</evidence>
<accession>A0A161ZWD9</accession>
<keyword evidence="4 14" id="KW-0547">Nucleotide-binding</keyword>
<evidence type="ECO:0000256" key="13">
    <source>
        <dbReference type="ARBA" id="ARBA00023204"/>
    </source>
</evidence>
<protein>
    <recommendedName>
        <fullName evidence="14">ATP-dependent helicase/deoxyribonuclease subunit B</fullName>
        <ecNumber evidence="14">3.1.-.-</ecNumber>
    </recommendedName>
    <alternativeName>
        <fullName evidence="14">ATP-dependent helicase/nuclease subunit AddB</fullName>
    </alternativeName>
</protein>
<keyword evidence="18" id="KW-1185">Reference proteome</keyword>
<feature type="binding site" evidence="14">
    <location>
        <position position="803"/>
    </location>
    <ligand>
        <name>[4Fe-4S] cluster</name>
        <dbReference type="ChEBI" id="CHEBI:49883"/>
    </ligand>
</feature>
<dbReference type="Pfam" id="PF21445">
    <property type="entry name" value="ADDB_N"/>
    <property type="match status" value="1"/>
</dbReference>
<evidence type="ECO:0000256" key="1">
    <source>
        <dbReference type="ARBA" id="ARBA00022485"/>
    </source>
</evidence>
<keyword evidence="1 14" id="KW-0004">4Fe-4S</keyword>
<evidence type="ECO:0000259" key="16">
    <source>
        <dbReference type="PROSITE" id="PS51217"/>
    </source>
</evidence>
<evidence type="ECO:0000256" key="4">
    <source>
        <dbReference type="ARBA" id="ARBA00022741"/>
    </source>
</evidence>
<dbReference type="GO" id="GO:0008409">
    <property type="term" value="F:5'-3' exonuclease activity"/>
    <property type="evidence" value="ECO:0007669"/>
    <property type="project" value="UniProtKB-UniRule"/>
</dbReference>
<keyword evidence="13 14" id="KW-0234">DNA repair</keyword>
<dbReference type="EC" id="3.1.-.-" evidence="14"/>
<evidence type="ECO:0000256" key="15">
    <source>
        <dbReference type="SAM" id="Coils"/>
    </source>
</evidence>
<proteinExistence type="inferred from homology"/>
<evidence type="ECO:0000313" key="17">
    <source>
        <dbReference type="EMBL" id="KZN97757.1"/>
    </source>
</evidence>
<evidence type="ECO:0000256" key="5">
    <source>
        <dbReference type="ARBA" id="ARBA00022763"/>
    </source>
</evidence>
<keyword evidence="7 14" id="KW-0347">Helicase</keyword>
<feature type="binding site" evidence="14">
    <location>
        <position position="1132"/>
    </location>
    <ligand>
        <name>[4Fe-4S] cluster</name>
        <dbReference type="ChEBI" id="CHEBI:49883"/>
    </ligand>
</feature>
<dbReference type="GO" id="GO:0046872">
    <property type="term" value="F:metal ion binding"/>
    <property type="evidence" value="ECO:0007669"/>
    <property type="project" value="UniProtKB-KW"/>
</dbReference>
<organism evidence="17 18">
    <name type="scientific">Aeribacillus pallidus</name>
    <dbReference type="NCBI Taxonomy" id="33936"/>
    <lineage>
        <taxon>Bacteria</taxon>
        <taxon>Bacillati</taxon>
        <taxon>Bacillota</taxon>
        <taxon>Bacilli</taxon>
        <taxon>Bacillales</taxon>
        <taxon>Bacillaceae</taxon>
        <taxon>Aeribacillus</taxon>
    </lineage>
</organism>
<evidence type="ECO:0000256" key="11">
    <source>
        <dbReference type="ARBA" id="ARBA00023014"/>
    </source>
</evidence>
<dbReference type="Pfam" id="PF13361">
    <property type="entry name" value="UvrD_C"/>
    <property type="match status" value="1"/>
</dbReference>
<keyword evidence="6 14" id="KW-0378">Hydrolase</keyword>
<dbReference type="GO" id="GO:0003690">
    <property type="term" value="F:double-stranded DNA binding"/>
    <property type="evidence" value="ECO:0007669"/>
    <property type="project" value="UniProtKB-UniRule"/>
</dbReference>
<dbReference type="RefSeq" id="WP_063386624.1">
    <property type="nucleotide sequence ID" value="NZ_LWBR01000006.1"/>
</dbReference>
<feature type="coiled-coil region" evidence="15">
    <location>
        <begin position="461"/>
        <end position="506"/>
    </location>
</feature>
<keyword evidence="3 14" id="KW-0479">Metal-binding</keyword>
<dbReference type="GO" id="GO:0004386">
    <property type="term" value="F:helicase activity"/>
    <property type="evidence" value="ECO:0007669"/>
    <property type="project" value="UniProtKB-KW"/>
</dbReference>
<dbReference type="InterPro" id="IPR038726">
    <property type="entry name" value="PDDEXK_AddAB-type"/>
</dbReference>
<dbReference type="Pfam" id="PF12705">
    <property type="entry name" value="PDDEXK_1"/>
    <property type="match status" value="1"/>
</dbReference>
<sequence length="1167" mass="135149">MGIKFLVGSSGTGKTTAILNEIRGKLKEDPYNGKPILFLVPDQMTFQMEYELMKTPELGGIIRAQVLSFNRLAWRVLQEEGGISRTFISQTGMNMFLRKIIEEKKHEFKVFSKASEKKGFIEHIEQMITEMKRYIISPDMLDDQVKKLAESHDHRERILSDKLKDLAGIYRSVEKLFADKYIDSEDYLQLLSEKIYESSYMDGAEIYIDGFHNFTPQELQVIESMMKTASSITIALTLDKPPEEAVADELHLFYMTAETFSLLKKMAERNNISIDEVAYMTDRKRFIEEPSLVHLEKMYSSHTPEPFHGDSAIVFMQAVNRRAEIEGIAREIIRLVRDEGVRFREIALLIRNMSDYRDLLEQLFQDYEIPFFIDEKSSMTYHPLIEFIRSSLEVITGNWRYEAVFRTIKTEFLYPLDADKAEMRKEMDQLENYVLAYGIQGKKWTDQAGWTYRKYHSFYDNDKKTDEEEEIEKRINQLRKLIVEPLQALENKMKRAKTGRDMAEALYMYLEQTKVPDKLELLRLDAENGGNLIEAREHDQVWNAVIELLDEFVEIMGDQEISIHLFREMVETGMESMKFSLVPPAIDQVIVATLDRSRLYGIKMAFIAGANDGVLPAKPVEDGVLTDDERELLYHNGVKLAPTARRKLLDENFLIYLALASAKQKLYVSYSLADEEGKALMPSIIVKRLKEIFPDAKEMISLNEPESEEAEEQLSFIVSPNVSLSVLTSKLQNWKKQYPLHELWWDVYNYFVYDQEWSSKAKKAIASLFYSNTERPLSEEVSRKLYGRKIQGSVSRMERFRACPFAHFASHGLKLKEREYYRLEAPDIGQLFHAALKLMADRLQSMKVEWRELTKENCERLAHDAVEQLAPKLQKEILMSTNRHYYIKRKLQNIVARASKVLSEHAKASGFVPIGLEISFDEKSKLPPFRFKLENGCTLEVVGRIDRVDKAESSKGLLLRIVDFKSSDKTLNLAEVYYGIALQMLTYLDVVISNSQSWLGVEATPAGVLYFHIHDPFIQSPDLLTDDEIEEEILKKFKMKGLLLGDEETVRLMDQKLESGYSKIVQAGIKKTGEFYANSQIASEDEFHALRSYIRREFKRIGTEITDGNISIAPYKMKEKTPCTFCSFKSVCQFDESIETNRFRILKSLKGEEVLQKVREKVDSDEE</sequence>
<dbReference type="PANTHER" id="PTHR30591:SF1">
    <property type="entry name" value="RECBCD ENZYME SUBUNIT RECC"/>
    <property type="match status" value="1"/>
</dbReference>
<dbReference type="PANTHER" id="PTHR30591">
    <property type="entry name" value="RECBCD ENZYME SUBUNIT RECC"/>
    <property type="match status" value="1"/>
</dbReference>
<comment type="cofactor">
    <cofactor evidence="14">
        <name>[4Fe-4S] cluster</name>
        <dbReference type="ChEBI" id="CHEBI:49883"/>
    </cofactor>
    <text evidence="14">Binds 1 [4Fe-4S] cluster.</text>
</comment>
<comment type="cofactor">
    <cofactor evidence="14">
        <name>Mg(2+)</name>
        <dbReference type="ChEBI" id="CHEBI:18420"/>
    </cofactor>
</comment>
<evidence type="ECO:0000256" key="7">
    <source>
        <dbReference type="ARBA" id="ARBA00022806"/>
    </source>
</evidence>
<dbReference type="OrthoDB" id="9758506at2"/>
<feature type="binding site" evidence="14">
    <location>
        <position position="1123"/>
    </location>
    <ligand>
        <name>[4Fe-4S] cluster</name>
        <dbReference type="ChEBI" id="CHEBI:49883"/>
    </ligand>
</feature>
<evidence type="ECO:0000256" key="6">
    <source>
        <dbReference type="ARBA" id="ARBA00022801"/>
    </source>
</evidence>
<evidence type="ECO:0000256" key="3">
    <source>
        <dbReference type="ARBA" id="ARBA00022723"/>
    </source>
</evidence>
<evidence type="ECO:0000256" key="9">
    <source>
        <dbReference type="ARBA" id="ARBA00022840"/>
    </source>
</evidence>
<dbReference type="Proteomes" id="UP000076476">
    <property type="component" value="Unassembled WGS sequence"/>
</dbReference>
<dbReference type="InterPro" id="IPR014140">
    <property type="entry name" value="DNA_helicase_suAddB"/>
</dbReference>
<dbReference type="AlphaFoldDB" id="A0A161ZWD9"/>
<evidence type="ECO:0000256" key="10">
    <source>
        <dbReference type="ARBA" id="ARBA00023004"/>
    </source>
</evidence>
<dbReference type="Gene3D" id="3.40.50.300">
    <property type="entry name" value="P-loop containing nucleotide triphosphate hydrolases"/>
    <property type="match status" value="3"/>
</dbReference>
<dbReference type="HAMAP" id="MF_01452">
    <property type="entry name" value="AddB_type1"/>
    <property type="match status" value="1"/>
</dbReference>
<evidence type="ECO:0000256" key="2">
    <source>
        <dbReference type="ARBA" id="ARBA00022722"/>
    </source>
</evidence>
<feature type="binding site" evidence="14">
    <location>
        <position position="1126"/>
    </location>
    <ligand>
        <name>[4Fe-4S] cluster</name>
        <dbReference type="ChEBI" id="CHEBI:49883"/>
    </ligand>
</feature>
<keyword evidence="2 14" id="KW-0540">Nuclease</keyword>
<dbReference type="InterPro" id="IPR027417">
    <property type="entry name" value="P-loop_NTPase"/>
</dbReference>
<dbReference type="GO" id="GO:0000724">
    <property type="term" value="P:double-strand break repair via homologous recombination"/>
    <property type="evidence" value="ECO:0007669"/>
    <property type="project" value="UniProtKB-UniRule"/>
</dbReference>
<dbReference type="FunFam" id="3.90.320.10:FF:000006">
    <property type="entry name" value="ATP-dependent helicase/deoxyribonuclease subunit B"/>
    <property type="match status" value="1"/>
</dbReference>
<keyword evidence="9 14" id="KW-0067">ATP-binding</keyword>
<keyword evidence="11 14" id="KW-0411">Iron-sulfur</keyword>
<keyword evidence="8 14" id="KW-0269">Exonuclease</keyword>
<dbReference type="InterPro" id="IPR014017">
    <property type="entry name" value="DNA_helicase_UvrD-like_C"/>
</dbReference>